<evidence type="ECO:0000256" key="2">
    <source>
        <dbReference type="ARBA" id="ARBA00022670"/>
    </source>
</evidence>
<dbReference type="GO" id="GO:0008236">
    <property type="term" value="F:serine-type peptidase activity"/>
    <property type="evidence" value="ECO:0007669"/>
    <property type="project" value="UniProtKB-KW"/>
</dbReference>
<name>A0A495XY79_9MICO</name>
<keyword evidence="2" id="KW-0645">Protease</keyword>
<comment type="similarity">
    <text evidence="1">Belongs to the peptidase S51 family.</text>
</comment>
<evidence type="ECO:0000313" key="6">
    <source>
        <dbReference type="Proteomes" id="UP000278440"/>
    </source>
</evidence>
<keyword evidence="4" id="KW-0720">Serine protease</keyword>
<dbReference type="EMBL" id="RBXT01000001">
    <property type="protein sequence ID" value="RKT79247.1"/>
    <property type="molecule type" value="Genomic_DNA"/>
</dbReference>
<evidence type="ECO:0000256" key="3">
    <source>
        <dbReference type="ARBA" id="ARBA00022801"/>
    </source>
</evidence>
<reference evidence="5 6" key="1">
    <citation type="submission" date="2018-10" db="EMBL/GenBank/DDBJ databases">
        <title>Sequencing the genomes of 1000 actinobacteria strains.</title>
        <authorList>
            <person name="Klenk H.-P."/>
        </authorList>
    </citation>
    <scope>NUCLEOTIDE SEQUENCE [LARGE SCALE GENOMIC DNA]</scope>
    <source>
        <strain evidence="5 6">DSM 44267</strain>
    </source>
</reference>
<dbReference type="InterPro" id="IPR005320">
    <property type="entry name" value="Peptidase_S51"/>
</dbReference>
<gene>
    <name evidence="5" type="ORF">DFJ68_2711</name>
</gene>
<sequence>MKLLLTSGGVTTPGIRAALVELLGRPVEESTALCIPTAMYGHPSVGAGEKVWEFVSGRSPNPMVELGWRSVGLLELTAVPTIDRERWEPALRAADALLVSGGDALYLAHWLRESGVADLLPELTDTVWMGLSAGSMVLTPRIGDDFVGWQPPAGEGDHTLGLVDFCICPHLAPDGEPGNSLAEAQAWAATIDHPAYAIDDRSAVVVADGDTRVVSDGQWVRFDPGSPVSS</sequence>
<protein>
    <submittedName>
        <fullName evidence="5">Dipeptidase E</fullName>
    </submittedName>
</protein>
<evidence type="ECO:0000256" key="1">
    <source>
        <dbReference type="ARBA" id="ARBA00006534"/>
    </source>
</evidence>
<dbReference type="Gene3D" id="3.40.50.880">
    <property type="match status" value="1"/>
</dbReference>
<dbReference type="Pfam" id="PF03575">
    <property type="entry name" value="Peptidase_S51"/>
    <property type="match status" value="1"/>
</dbReference>
<dbReference type="OrthoDB" id="3373764at2"/>
<keyword evidence="3" id="KW-0378">Hydrolase</keyword>
<dbReference type="SUPFAM" id="SSF52317">
    <property type="entry name" value="Class I glutamine amidotransferase-like"/>
    <property type="match status" value="1"/>
</dbReference>
<evidence type="ECO:0000313" key="5">
    <source>
        <dbReference type="EMBL" id="RKT79247.1"/>
    </source>
</evidence>
<dbReference type="GO" id="GO:0006508">
    <property type="term" value="P:proteolysis"/>
    <property type="evidence" value="ECO:0007669"/>
    <property type="project" value="UniProtKB-KW"/>
</dbReference>
<proteinExistence type="inferred from homology"/>
<comment type="caution">
    <text evidence="5">The sequence shown here is derived from an EMBL/GenBank/DDBJ whole genome shotgun (WGS) entry which is preliminary data.</text>
</comment>
<organism evidence="5 6">
    <name type="scientific">Terracoccus luteus</name>
    <dbReference type="NCBI Taxonomy" id="53356"/>
    <lineage>
        <taxon>Bacteria</taxon>
        <taxon>Bacillati</taxon>
        <taxon>Actinomycetota</taxon>
        <taxon>Actinomycetes</taxon>
        <taxon>Micrococcales</taxon>
        <taxon>Intrasporangiaceae</taxon>
        <taxon>Terracoccus</taxon>
    </lineage>
</organism>
<dbReference type="PANTHER" id="PTHR20842:SF0">
    <property type="entry name" value="ALPHA-ASPARTYL DIPEPTIDASE"/>
    <property type="match status" value="1"/>
</dbReference>
<evidence type="ECO:0000256" key="4">
    <source>
        <dbReference type="ARBA" id="ARBA00022825"/>
    </source>
</evidence>
<dbReference type="InterPro" id="IPR029062">
    <property type="entry name" value="Class_I_gatase-like"/>
</dbReference>
<accession>A0A495XY79</accession>
<keyword evidence="6" id="KW-1185">Reference proteome</keyword>
<dbReference type="AlphaFoldDB" id="A0A495XY79"/>
<dbReference type="Proteomes" id="UP000278440">
    <property type="component" value="Unassembled WGS sequence"/>
</dbReference>
<dbReference type="PANTHER" id="PTHR20842">
    <property type="entry name" value="PROTEASE S51 ALPHA-ASPARTYL DIPEPTIDASE"/>
    <property type="match status" value="1"/>
</dbReference>
<dbReference type="RefSeq" id="WP_121033981.1">
    <property type="nucleotide sequence ID" value="NZ_RBXT01000001.1"/>
</dbReference>